<feature type="signal peptide" evidence="2">
    <location>
        <begin position="1"/>
        <end position="19"/>
    </location>
</feature>
<dbReference type="OrthoDB" id="973690at2"/>
<feature type="domain" description="Solute-binding protein family 3/N-terminal" evidence="3">
    <location>
        <begin position="36"/>
        <end position="274"/>
    </location>
</feature>
<keyword evidence="1 2" id="KW-0732">Signal</keyword>
<name>A0A2N3II91_9BACT</name>
<dbReference type="Proteomes" id="UP000233387">
    <property type="component" value="Unassembled WGS sequence"/>
</dbReference>
<dbReference type="RefSeq" id="WP_101358246.1">
    <property type="nucleotide sequence ID" value="NZ_NKXO01000012.1"/>
</dbReference>
<dbReference type="AlphaFoldDB" id="A0A2N3II91"/>
<dbReference type="InterPro" id="IPR001638">
    <property type="entry name" value="Solute-binding_3/MltF_N"/>
</dbReference>
<dbReference type="SUPFAM" id="SSF53850">
    <property type="entry name" value="Periplasmic binding protein-like II"/>
    <property type="match status" value="1"/>
</dbReference>
<dbReference type="Gene3D" id="3.40.190.10">
    <property type="entry name" value="Periplasmic binding protein-like II"/>
    <property type="match status" value="2"/>
</dbReference>
<accession>A0A2N3II91</accession>
<evidence type="ECO:0000259" key="3">
    <source>
        <dbReference type="SMART" id="SM00062"/>
    </source>
</evidence>
<keyword evidence="5" id="KW-1185">Reference proteome</keyword>
<proteinExistence type="predicted"/>
<reference evidence="4 5" key="1">
    <citation type="submission" date="2017-06" db="EMBL/GenBank/DDBJ databases">
        <title>Raineya orbicola gen. nov., sp. nov. a slightly thermophilic bacterium of the phylum Bacteroidetes and the description of Raineyaceae fam. nov.</title>
        <authorList>
            <person name="Albuquerque L."/>
            <person name="Polonia A.R.M."/>
            <person name="Barroso C."/>
            <person name="Froufe H.J.C."/>
            <person name="Lage O."/>
            <person name="Lobo-Da-Cunha A."/>
            <person name="Egas C."/>
            <person name="Da Costa M.S."/>
        </authorList>
    </citation>
    <scope>NUCLEOTIDE SEQUENCE [LARGE SCALE GENOMIC DNA]</scope>
    <source>
        <strain evidence="4 5">SPSPC-11</strain>
    </source>
</reference>
<dbReference type="EMBL" id="NKXO01000012">
    <property type="protein sequence ID" value="PKQ70045.1"/>
    <property type="molecule type" value="Genomic_DNA"/>
</dbReference>
<feature type="chain" id="PRO_5014949990" evidence="2">
    <location>
        <begin position="20"/>
        <end position="284"/>
    </location>
</feature>
<dbReference type="PANTHER" id="PTHR35936">
    <property type="entry name" value="MEMBRANE-BOUND LYTIC MUREIN TRANSGLYCOSYLASE F"/>
    <property type="match status" value="1"/>
</dbReference>
<dbReference type="SMART" id="SM00062">
    <property type="entry name" value="PBPb"/>
    <property type="match status" value="1"/>
</dbReference>
<evidence type="ECO:0000313" key="5">
    <source>
        <dbReference type="Proteomes" id="UP000233387"/>
    </source>
</evidence>
<dbReference type="PANTHER" id="PTHR35936:SF19">
    <property type="entry name" value="AMINO-ACID-BINDING PROTEIN YXEM-RELATED"/>
    <property type="match status" value="1"/>
</dbReference>
<protein>
    <submittedName>
        <fullName evidence="4">Bacterial extracellular solute-binding protein, family 3</fullName>
    </submittedName>
</protein>
<comment type="caution">
    <text evidence="4">The sequence shown here is derived from an EMBL/GenBank/DDBJ whole genome shotgun (WGS) entry which is preliminary data.</text>
</comment>
<organism evidence="4 5">
    <name type="scientific">Raineya orbicola</name>
    <dbReference type="NCBI Taxonomy" id="2016530"/>
    <lineage>
        <taxon>Bacteria</taxon>
        <taxon>Pseudomonadati</taxon>
        <taxon>Bacteroidota</taxon>
        <taxon>Cytophagia</taxon>
        <taxon>Cytophagales</taxon>
        <taxon>Raineyaceae</taxon>
        <taxon>Raineya</taxon>
    </lineage>
</organism>
<evidence type="ECO:0000313" key="4">
    <source>
        <dbReference type="EMBL" id="PKQ70045.1"/>
    </source>
</evidence>
<gene>
    <name evidence="4" type="ORF">Rain11_0982</name>
</gene>
<dbReference type="Pfam" id="PF00497">
    <property type="entry name" value="SBP_bac_3"/>
    <property type="match status" value="1"/>
</dbReference>
<sequence>MRTIKILLLWLWSISALQAQLQGDSWTNAQKNKEATIIITYFETPRYVYKTADGKLEGICIDILKEFIAYVKRTKNINIKVNIQKPIDNFTLFLQNIKAARGGVFALGPFTITEERKKEMSFTPRYIDNISYIITHNSVPDLTSLPSISAVFRGMKAYALKNSTQEAEILDIKNNYYKDLEIVYVNSADELITKVLSDPKSFTKHDFLYYADALQNGKPIKIHPAGKIQTNPYGFIMPKGSDWTLIWNEFLNETNGFTTRPEYRKILEKHLGFVAVKVLLQKGI</sequence>
<evidence type="ECO:0000256" key="1">
    <source>
        <dbReference type="ARBA" id="ARBA00022729"/>
    </source>
</evidence>
<evidence type="ECO:0000256" key="2">
    <source>
        <dbReference type="SAM" id="SignalP"/>
    </source>
</evidence>